<gene>
    <name evidence="1" type="ORF">DENOEST_0497</name>
</gene>
<dbReference type="AlphaFoldDB" id="A0A6S6XXV4"/>
<dbReference type="InterPro" id="IPR032710">
    <property type="entry name" value="NTF2-like_dom_sf"/>
</dbReference>
<protein>
    <recommendedName>
        <fullName evidence="3">SnoaL-like domain-containing protein</fullName>
    </recommendedName>
</protein>
<name>A0A6S6XXV4_9PROT</name>
<evidence type="ECO:0008006" key="3">
    <source>
        <dbReference type="Google" id="ProtNLM"/>
    </source>
</evidence>
<dbReference type="RefSeq" id="WP_145770586.1">
    <property type="nucleotide sequence ID" value="NZ_NCXS01000007.1"/>
</dbReference>
<keyword evidence="2" id="KW-1185">Reference proteome</keyword>
<evidence type="ECO:0000313" key="1">
    <source>
        <dbReference type="EMBL" id="CAB1367662.1"/>
    </source>
</evidence>
<proteinExistence type="predicted"/>
<reference evidence="1 2" key="1">
    <citation type="submission" date="2020-03" db="EMBL/GenBank/DDBJ databases">
        <authorList>
            <consortium name="Genoscope - CEA"/>
            <person name="William W."/>
        </authorList>
    </citation>
    <scope>NUCLEOTIDE SEQUENCE [LARGE SCALE GENOMIC DNA]</scope>
    <source>
        <strain evidence="2">DSM 16959</strain>
    </source>
</reference>
<dbReference type="KEGG" id="doe:DENOEST_0497"/>
<dbReference type="Gene3D" id="3.10.450.50">
    <property type="match status" value="1"/>
</dbReference>
<dbReference type="Proteomes" id="UP000515733">
    <property type="component" value="Chromosome"/>
</dbReference>
<organism evidence="1 2">
    <name type="scientific">Denitratisoma oestradiolicum</name>
    <dbReference type="NCBI Taxonomy" id="311182"/>
    <lineage>
        <taxon>Bacteria</taxon>
        <taxon>Pseudomonadati</taxon>
        <taxon>Pseudomonadota</taxon>
        <taxon>Betaproteobacteria</taxon>
        <taxon>Nitrosomonadales</taxon>
        <taxon>Sterolibacteriaceae</taxon>
        <taxon>Denitratisoma</taxon>
    </lineage>
</organism>
<evidence type="ECO:0000313" key="2">
    <source>
        <dbReference type="Proteomes" id="UP000515733"/>
    </source>
</evidence>
<dbReference type="OrthoDB" id="7565577at2"/>
<dbReference type="EMBL" id="LR778301">
    <property type="protein sequence ID" value="CAB1367662.1"/>
    <property type="molecule type" value="Genomic_DNA"/>
</dbReference>
<accession>A0A6S6XXV4</accession>
<sequence length="139" mass="15586">MPLTLEQFVALAHRHAQAESDADVAGTLATLEAEPAYTFYPAGRKFTGMANTRRFYEGFVSHFKPRIQNVEFHGEAVGIGGLYQEYTISLECDDGQVRDYRILGVLVFGDNALAGERMYADEALFRLLAGSLWDEMERI</sequence>
<dbReference type="SUPFAM" id="SSF54427">
    <property type="entry name" value="NTF2-like"/>
    <property type="match status" value="1"/>
</dbReference>